<dbReference type="InterPro" id="IPR001295">
    <property type="entry name" value="Dihydroorotate_DH_CS"/>
</dbReference>
<dbReference type="InterPro" id="IPR013785">
    <property type="entry name" value="Aldolase_TIM"/>
</dbReference>
<dbReference type="STRING" id="765915.A0A1Y2HBE4"/>
<dbReference type="Pfam" id="PF01180">
    <property type="entry name" value="DHO_dh"/>
    <property type="match status" value="1"/>
</dbReference>
<dbReference type="GO" id="GO:0106430">
    <property type="term" value="F:dihydroorotate dehydrogenase (quinone) activity"/>
    <property type="evidence" value="ECO:0007669"/>
    <property type="project" value="UniProtKB-EC"/>
</dbReference>
<dbReference type="SUPFAM" id="SSF51395">
    <property type="entry name" value="FMN-linked oxidoreductases"/>
    <property type="match status" value="1"/>
</dbReference>
<keyword evidence="11" id="KW-0999">Mitochondrion inner membrane</keyword>
<keyword evidence="9" id="KW-0472">Membrane</keyword>
<gene>
    <name evidence="13" type="ORF">BCR44DRAFT_1493895</name>
</gene>
<keyword evidence="6 11" id="KW-0285">Flavoprotein</keyword>
<organism evidence="13 14">
    <name type="scientific">Catenaria anguillulae PL171</name>
    <dbReference type="NCBI Taxonomy" id="765915"/>
    <lineage>
        <taxon>Eukaryota</taxon>
        <taxon>Fungi</taxon>
        <taxon>Fungi incertae sedis</taxon>
        <taxon>Blastocladiomycota</taxon>
        <taxon>Blastocladiomycetes</taxon>
        <taxon>Blastocladiales</taxon>
        <taxon>Catenariaceae</taxon>
        <taxon>Catenaria</taxon>
    </lineage>
</organism>
<evidence type="ECO:0000259" key="12">
    <source>
        <dbReference type="Pfam" id="PF01180"/>
    </source>
</evidence>
<comment type="caution">
    <text evidence="13">The sequence shown here is derived from an EMBL/GenBank/DDBJ whole genome shotgun (WGS) entry which is preliminary data.</text>
</comment>
<feature type="domain" description="Dihydroorotate dehydrogenase catalytic" evidence="12">
    <location>
        <begin position="114"/>
        <end position="409"/>
    </location>
</feature>
<dbReference type="UniPathway" id="UPA00070">
    <property type="reaction ID" value="UER00946"/>
</dbReference>
<dbReference type="PROSITE" id="PS00912">
    <property type="entry name" value="DHODEHASE_2"/>
    <property type="match status" value="1"/>
</dbReference>
<keyword evidence="14" id="KW-1185">Reference proteome</keyword>
<proteinExistence type="inferred from homology"/>
<comment type="catalytic activity">
    <reaction evidence="10 11">
        <text>(S)-dihydroorotate + a quinone = orotate + a quinol</text>
        <dbReference type="Rhea" id="RHEA:30187"/>
        <dbReference type="ChEBI" id="CHEBI:24646"/>
        <dbReference type="ChEBI" id="CHEBI:30839"/>
        <dbReference type="ChEBI" id="CHEBI:30864"/>
        <dbReference type="ChEBI" id="CHEBI:132124"/>
        <dbReference type="EC" id="1.3.5.2"/>
    </reaction>
</comment>
<evidence type="ECO:0000256" key="3">
    <source>
        <dbReference type="ARBA" id="ARBA00005359"/>
    </source>
</evidence>
<dbReference type="Proteomes" id="UP000193411">
    <property type="component" value="Unassembled WGS sequence"/>
</dbReference>
<comment type="similarity">
    <text evidence="3 11">Belongs to the dihydroorotate dehydrogenase family. Type 2 subfamily.</text>
</comment>
<dbReference type="GO" id="GO:0006207">
    <property type="term" value="P:'de novo' pyrimidine nucleobase biosynthetic process"/>
    <property type="evidence" value="ECO:0007669"/>
    <property type="project" value="InterPro"/>
</dbReference>
<comment type="cofactor">
    <cofactor evidence="11">
        <name>FMN</name>
        <dbReference type="ChEBI" id="CHEBI:58210"/>
    </cofactor>
    <text evidence="11">Binds 1 FMN per subunit.</text>
</comment>
<dbReference type="EC" id="1.3.5.2" evidence="4 11"/>
<dbReference type="PROSITE" id="PS00911">
    <property type="entry name" value="DHODEHASE_1"/>
    <property type="match status" value="1"/>
</dbReference>
<accession>A0A1Y2HBE4</accession>
<evidence type="ECO:0000256" key="8">
    <source>
        <dbReference type="ARBA" id="ARBA00023002"/>
    </source>
</evidence>
<dbReference type="OrthoDB" id="14784at2759"/>
<dbReference type="CDD" id="cd04738">
    <property type="entry name" value="DHOD_2_like"/>
    <property type="match status" value="1"/>
</dbReference>
<dbReference type="NCBIfam" id="TIGR01036">
    <property type="entry name" value="pyrD_sub2"/>
    <property type="match status" value="1"/>
</dbReference>
<dbReference type="PANTHER" id="PTHR48109">
    <property type="entry name" value="DIHYDROOROTATE DEHYDROGENASE (QUINONE), MITOCHONDRIAL-RELATED"/>
    <property type="match status" value="1"/>
</dbReference>
<evidence type="ECO:0000256" key="5">
    <source>
        <dbReference type="ARBA" id="ARBA00017599"/>
    </source>
</evidence>
<dbReference type="InterPro" id="IPR005720">
    <property type="entry name" value="Dihydroorotate_DH_cat"/>
</dbReference>
<dbReference type="EMBL" id="MCFL01000086">
    <property type="protein sequence ID" value="ORZ30382.1"/>
    <property type="molecule type" value="Genomic_DNA"/>
</dbReference>
<protein>
    <recommendedName>
        <fullName evidence="5 11">Dihydroorotate dehydrogenase (quinone), mitochondrial</fullName>
        <shortName evidence="11">DHOdehase</shortName>
        <ecNumber evidence="4 11">1.3.5.2</ecNumber>
    </recommendedName>
</protein>
<keyword evidence="11" id="KW-0496">Mitochondrion</keyword>
<comment type="pathway">
    <text evidence="2 11">Pyrimidine metabolism; UMP biosynthesis via de novo pathway; orotate from (S)-dihydroorotate (quinone route): step 1/1.</text>
</comment>
<evidence type="ECO:0000256" key="7">
    <source>
        <dbReference type="ARBA" id="ARBA00022643"/>
    </source>
</evidence>
<dbReference type="InterPro" id="IPR050074">
    <property type="entry name" value="DHO_dehydrogenase"/>
</dbReference>
<dbReference type="InterPro" id="IPR005719">
    <property type="entry name" value="Dihydroorotate_DH_2"/>
</dbReference>
<evidence type="ECO:0000256" key="9">
    <source>
        <dbReference type="ARBA" id="ARBA00023136"/>
    </source>
</evidence>
<evidence type="ECO:0000313" key="14">
    <source>
        <dbReference type="Proteomes" id="UP000193411"/>
    </source>
</evidence>
<comment type="subcellular location">
    <subcellularLocation>
        <location evidence="1">Membrane</location>
    </subcellularLocation>
    <subcellularLocation>
        <location evidence="11">Mitochondrion inner membrane</location>
        <topology evidence="11">Single-pass membrane protein</topology>
    </subcellularLocation>
</comment>
<evidence type="ECO:0000256" key="11">
    <source>
        <dbReference type="RuleBase" id="RU361255"/>
    </source>
</evidence>
<dbReference type="GO" id="GO:0044205">
    <property type="term" value="P:'de novo' UMP biosynthetic process"/>
    <property type="evidence" value="ECO:0007669"/>
    <property type="project" value="UniProtKB-UniPathway"/>
</dbReference>
<evidence type="ECO:0000256" key="6">
    <source>
        <dbReference type="ARBA" id="ARBA00022630"/>
    </source>
</evidence>
<sequence length="434" mass="45921">MDKGGAEGVDRKVGVDAAQADKLALSVCVGVLFGNRKDRVGGVAAGVDNALQVLEVVRDLGAAGVAQALVGIHSLLTMPLVRATVDPEVAHQVAVRFGKYGLVPRDRKPDPDVLATDLWGLPLANPVGLAAGFDKNGEAIDGMLAMGFASVEIGSITPRPQPGNPKPRVFRLPEDGAVINRYGFNSEGHTLVLQRLQQRVRAHKYKQDKDHDRKALIEGKLLGINLGKNKSSAAESHEDYVKGVRTFAPLADYLVVNVSSPNTPGLRALQKSEVLRELMAAVVNERDATVKAAGLAKKVPVCVKIAPDMSEEELRDVAKRPASLKSDAELVQQAGGLSGAPVFPLGLRAVRIVRSEIGDKIPIIGCGGIASGKEALAYAAAGARAVQMYTSLVMDGPGAVAKTKDELAAYFEKHGLTWREVVGAEERGVKLPPM</sequence>
<evidence type="ECO:0000256" key="1">
    <source>
        <dbReference type="ARBA" id="ARBA00004370"/>
    </source>
</evidence>
<evidence type="ECO:0000256" key="2">
    <source>
        <dbReference type="ARBA" id="ARBA00005161"/>
    </source>
</evidence>
<evidence type="ECO:0000313" key="13">
    <source>
        <dbReference type="EMBL" id="ORZ30382.1"/>
    </source>
</evidence>
<dbReference type="NCBIfam" id="NF003652">
    <property type="entry name" value="PRK05286.2-5"/>
    <property type="match status" value="1"/>
</dbReference>
<dbReference type="AlphaFoldDB" id="A0A1Y2HBE4"/>
<evidence type="ECO:0000256" key="10">
    <source>
        <dbReference type="ARBA" id="ARBA00048639"/>
    </source>
</evidence>
<evidence type="ECO:0000256" key="4">
    <source>
        <dbReference type="ARBA" id="ARBA00012791"/>
    </source>
</evidence>
<name>A0A1Y2HBE4_9FUNG</name>
<dbReference type="PANTHER" id="PTHR48109:SF4">
    <property type="entry name" value="DIHYDROOROTATE DEHYDROGENASE (QUINONE), MITOCHONDRIAL"/>
    <property type="match status" value="1"/>
</dbReference>
<reference evidence="13 14" key="1">
    <citation type="submission" date="2016-07" db="EMBL/GenBank/DDBJ databases">
        <title>Pervasive Adenine N6-methylation of Active Genes in Fungi.</title>
        <authorList>
            <consortium name="DOE Joint Genome Institute"/>
            <person name="Mondo S.J."/>
            <person name="Dannebaum R.O."/>
            <person name="Kuo R.C."/>
            <person name="Labutti K."/>
            <person name="Haridas S."/>
            <person name="Kuo A."/>
            <person name="Salamov A."/>
            <person name="Ahrendt S.R."/>
            <person name="Lipzen A."/>
            <person name="Sullivan W."/>
            <person name="Andreopoulos W.B."/>
            <person name="Clum A."/>
            <person name="Lindquist E."/>
            <person name="Daum C."/>
            <person name="Ramamoorthy G.K."/>
            <person name="Gryganskyi A."/>
            <person name="Culley D."/>
            <person name="Magnuson J.K."/>
            <person name="James T.Y."/>
            <person name="O'Malley M.A."/>
            <person name="Stajich J.E."/>
            <person name="Spatafora J.W."/>
            <person name="Visel A."/>
            <person name="Grigoriev I.V."/>
        </authorList>
    </citation>
    <scope>NUCLEOTIDE SEQUENCE [LARGE SCALE GENOMIC DNA]</scope>
    <source>
        <strain evidence="13 14">PL171</strain>
    </source>
</reference>
<dbReference type="GO" id="GO:0005743">
    <property type="term" value="C:mitochondrial inner membrane"/>
    <property type="evidence" value="ECO:0007669"/>
    <property type="project" value="UniProtKB-SubCell"/>
</dbReference>
<dbReference type="Gene3D" id="3.20.20.70">
    <property type="entry name" value="Aldolase class I"/>
    <property type="match status" value="1"/>
</dbReference>
<keyword evidence="8 11" id="KW-0560">Oxidoreductase</keyword>
<keyword evidence="7 11" id="KW-0288">FMN</keyword>